<gene>
    <name evidence="4" type="ORF">AAG747_25760</name>
</gene>
<feature type="domain" description="HTH tetR-type" evidence="3">
    <location>
        <begin position="5"/>
        <end position="65"/>
    </location>
</feature>
<dbReference type="SUPFAM" id="SSF48498">
    <property type="entry name" value="Tetracyclin repressor-like, C-terminal domain"/>
    <property type="match status" value="1"/>
</dbReference>
<dbReference type="RefSeq" id="WP_346824128.1">
    <property type="nucleotide sequence ID" value="NZ_JBDKWZ010000021.1"/>
</dbReference>
<keyword evidence="5" id="KW-1185">Reference proteome</keyword>
<evidence type="ECO:0000313" key="5">
    <source>
        <dbReference type="Proteomes" id="UP001403385"/>
    </source>
</evidence>
<protein>
    <submittedName>
        <fullName evidence="4">TetR/AcrR family transcriptional regulator</fullName>
    </submittedName>
</protein>
<dbReference type="Gene3D" id="1.10.357.10">
    <property type="entry name" value="Tetracycline Repressor, domain 2"/>
    <property type="match status" value="1"/>
</dbReference>
<dbReference type="PROSITE" id="PS50977">
    <property type="entry name" value="HTH_TETR_2"/>
    <property type="match status" value="1"/>
</dbReference>
<reference evidence="4 5" key="1">
    <citation type="submission" date="2024-04" db="EMBL/GenBank/DDBJ databases">
        <title>Novel genus in family Flammeovirgaceae.</title>
        <authorList>
            <person name="Nguyen T.H."/>
            <person name="Vuong T.Q."/>
            <person name="Le H."/>
            <person name="Kim S.-G."/>
        </authorList>
    </citation>
    <scope>NUCLEOTIDE SEQUENCE [LARGE SCALE GENOMIC DNA]</scope>
    <source>
        <strain evidence="4 5">JCM 23209</strain>
    </source>
</reference>
<accession>A0AAW9S831</accession>
<dbReference type="EMBL" id="JBDKWZ010000021">
    <property type="protein sequence ID" value="MEN7551350.1"/>
    <property type="molecule type" value="Genomic_DNA"/>
</dbReference>
<dbReference type="AlphaFoldDB" id="A0AAW9S831"/>
<evidence type="ECO:0000259" key="3">
    <source>
        <dbReference type="PROSITE" id="PS50977"/>
    </source>
</evidence>
<proteinExistence type="predicted"/>
<dbReference type="InterPro" id="IPR036271">
    <property type="entry name" value="Tet_transcr_reg_TetR-rel_C_sf"/>
</dbReference>
<keyword evidence="1 2" id="KW-0238">DNA-binding</keyword>
<dbReference type="Proteomes" id="UP001403385">
    <property type="component" value="Unassembled WGS sequence"/>
</dbReference>
<evidence type="ECO:0000313" key="4">
    <source>
        <dbReference type="EMBL" id="MEN7551350.1"/>
    </source>
</evidence>
<evidence type="ECO:0000256" key="2">
    <source>
        <dbReference type="PROSITE-ProRule" id="PRU00335"/>
    </source>
</evidence>
<dbReference type="Pfam" id="PF00440">
    <property type="entry name" value="TetR_N"/>
    <property type="match status" value="1"/>
</dbReference>
<sequence>MGKREEKINTIIHTTISLLGKEGSGSLSMRKVAEHSKITLSNLQYYFKDKDELLSATIGYYFKLCEEEVVNTLEKITKSGNADLQPFLKELLMMHLVDGHPDEKCTMFREIWALSTRNPKIEQVVFEYYQTYCKWIVKVFASYSSHPQAVTSLLLPYIEGYSVMGKALPLGKAQVIDLLMNALTPFYKRPGHTEE</sequence>
<feature type="DNA-binding region" description="H-T-H motif" evidence="2">
    <location>
        <begin position="28"/>
        <end position="47"/>
    </location>
</feature>
<dbReference type="InterPro" id="IPR009057">
    <property type="entry name" value="Homeodomain-like_sf"/>
</dbReference>
<dbReference type="GO" id="GO:0003677">
    <property type="term" value="F:DNA binding"/>
    <property type="evidence" value="ECO:0007669"/>
    <property type="project" value="UniProtKB-UniRule"/>
</dbReference>
<organism evidence="4 5">
    <name type="scientific">Rapidithrix thailandica</name>
    <dbReference type="NCBI Taxonomy" id="413964"/>
    <lineage>
        <taxon>Bacteria</taxon>
        <taxon>Pseudomonadati</taxon>
        <taxon>Bacteroidota</taxon>
        <taxon>Cytophagia</taxon>
        <taxon>Cytophagales</taxon>
        <taxon>Flammeovirgaceae</taxon>
        <taxon>Rapidithrix</taxon>
    </lineage>
</organism>
<dbReference type="SUPFAM" id="SSF46689">
    <property type="entry name" value="Homeodomain-like"/>
    <property type="match status" value="1"/>
</dbReference>
<dbReference type="InterPro" id="IPR001647">
    <property type="entry name" value="HTH_TetR"/>
</dbReference>
<name>A0AAW9S831_9BACT</name>
<evidence type="ECO:0000256" key="1">
    <source>
        <dbReference type="ARBA" id="ARBA00023125"/>
    </source>
</evidence>
<comment type="caution">
    <text evidence="4">The sequence shown here is derived from an EMBL/GenBank/DDBJ whole genome shotgun (WGS) entry which is preliminary data.</text>
</comment>